<evidence type="ECO:0000313" key="2">
    <source>
        <dbReference type="Proteomes" id="UP000697107"/>
    </source>
</evidence>
<gene>
    <name evidence="1" type="ORF">PC118_g21275</name>
</gene>
<proteinExistence type="predicted"/>
<dbReference type="AlphaFoldDB" id="A0A8T1EWQ2"/>
<evidence type="ECO:0000313" key="1">
    <source>
        <dbReference type="EMBL" id="KAG2962726.1"/>
    </source>
</evidence>
<name>A0A8T1EWQ2_9STRA</name>
<accession>A0A8T1EWQ2</accession>
<dbReference type="EMBL" id="RCML01001422">
    <property type="protein sequence ID" value="KAG2962726.1"/>
    <property type="molecule type" value="Genomic_DNA"/>
</dbReference>
<reference evidence="1" key="1">
    <citation type="submission" date="2018-10" db="EMBL/GenBank/DDBJ databases">
        <title>Effector identification in a new, highly contiguous assembly of the strawberry crown rot pathogen Phytophthora cactorum.</title>
        <authorList>
            <person name="Armitage A.D."/>
            <person name="Nellist C.F."/>
            <person name="Bates H."/>
            <person name="Vickerstaff R.J."/>
            <person name="Harrison R.J."/>
        </authorList>
    </citation>
    <scope>NUCLEOTIDE SEQUENCE</scope>
    <source>
        <strain evidence="1">P415</strain>
    </source>
</reference>
<organism evidence="1 2">
    <name type="scientific">Phytophthora cactorum</name>
    <dbReference type="NCBI Taxonomy" id="29920"/>
    <lineage>
        <taxon>Eukaryota</taxon>
        <taxon>Sar</taxon>
        <taxon>Stramenopiles</taxon>
        <taxon>Oomycota</taxon>
        <taxon>Peronosporomycetes</taxon>
        <taxon>Peronosporales</taxon>
        <taxon>Peronosporaceae</taxon>
        <taxon>Phytophthora</taxon>
    </lineage>
</organism>
<protein>
    <submittedName>
        <fullName evidence="1">Uncharacterized protein</fullName>
    </submittedName>
</protein>
<dbReference type="Proteomes" id="UP000697107">
    <property type="component" value="Unassembled WGS sequence"/>
</dbReference>
<comment type="caution">
    <text evidence="1">The sequence shown here is derived from an EMBL/GenBank/DDBJ whole genome shotgun (WGS) entry which is preliminary data.</text>
</comment>
<sequence>MFDIVYNGMLSTKAVASAVANIVRRQQKRFYSIRSRKSGVKFELCRQGSLKPFTPSCESFSIAFSEFKLVCGSWTYSPYSTT</sequence>